<evidence type="ECO:0000313" key="7">
    <source>
        <dbReference type="EMBL" id="PRD66265.1"/>
    </source>
</evidence>
<comment type="caution">
    <text evidence="7">The sequence shown here is derived from an EMBL/GenBank/DDBJ whole genome shotgun (WGS) entry which is preliminary data.</text>
</comment>
<dbReference type="GO" id="GO:0016702">
    <property type="term" value="F:oxidoreductase activity, acting on single donors with incorporation of molecular oxygen, incorporation of two atoms of oxygen"/>
    <property type="evidence" value="ECO:0007669"/>
    <property type="project" value="UniProtKB-ARBA"/>
</dbReference>
<keyword evidence="4" id="KW-0862">Zinc</keyword>
<dbReference type="PIRSF" id="PIRSF006157">
    <property type="entry name" value="Doxgns_DODA"/>
    <property type="match status" value="1"/>
</dbReference>
<dbReference type="GO" id="GO:0008198">
    <property type="term" value="F:ferrous iron binding"/>
    <property type="evidence" value="ECO:0007669"/>
    <property type="project" value="InterPro"/>
</dbReference>
<dbReference type="Gene3D" id="3.40.830.10">
    <property type="entry name" value="LigB-like"/>
    <property type="match status" value="1"/>
</dbReference>
<reference evidence="7 8" key="1">
    <citation type="submission" date="2018-03" db="EMBL/GenBank/DDBJ databases">
        <title>Comparative genomics illustrates the genes involved in a hyperalkaliphilic mechanisms of Serpentinomonas isolated from highly-alkaline calcium-rich serpentinized springs.</title>
        <authorList>
            <person name="Suzuki S."/>
            <person name="Ishii S."/>
            <person name="Walworth N."/>
            <person name="Bird L."/>
            <person name="Kuenen J.G."/>
            <person name="Nealson K.H."/>
        </authorList>
    </citation>
    <scope>NUCLEOTIDE SEQUENCE [LARGE SCALE GENOMIC DNA]</scope>
    <source>
        <strain evidence="7 8">P1</strain>
    </source>
</reference>
<comment type="similarity">
    <text evidence="2">Belongs to the DODA-type extradiol aromatic ring-opening dioxygenase family.</text>
</comment>
<dbReference type="Pfam" id="PF02900">
    <property type="entry name" value="LigB"/>
    <property type="match status" value="1"/>
</dbReference>
<dbReference type="InterPro" id="IPR004183">
    <property type="entry name" value="Xdiol_dOase_suB"/>
</dbReference>
<dbReference type="SUPFAM" id="SSF53213">
    <property type="entry name" value="LigB-like"/>
    <property type="match status" value="1"/>
</dbReference>
<dbReference type="OrthoDB" id="9790889at2"/>
<organism evidence="7 8">
    <name type="scientific">Malikia granosa</name>
    <dbReference type="NCBI Taxonomy" id="263067"/>
    <lineage>
        <taxon>Bacteria</taxon>
        <taxon>Pseudomonadati</taxon>
        <taxon>Pseudomonadota</taxon>
        <taxon>Betaproteobacteria</taxon>
        <taxon>Burkholderiales</taxon>
        <taxon>Comamonadaceae</taxon>
        <taxon>Malikia</taxon>
    </lineage>
</organism>
<dbReference type="AlphaFoldDB" id="A0A2S9K7A8"/>
<evidence type="ECO:0000313" key="8">
    <source>
        <dbReference type="Proteomes" id="UP000238589"/>
    </source>
</evidence>
<evidence type="ECO:0000256" key="4">
    <source>
        <dbReference type="ARBA" id="ARBA00022833"/>
    </source>
</evidence>
<dbReference type="CDD" id="cd07363">
    <property type="entry name" value="45_DOPA_Dioxygenase"/>
    <property type="match status" value="1"/>
</dbReference>
<dbReference type="EMBL" id="PVLQ01000015">
    <property type="protein sequence ID" value="PRD66265.1"/>
    <property type="molecule type" value="Genomic_DNA"/>
</dbReference>
<keyword evidence="3" id="KW-0479">Metal-binding</keyword>
<evidence type="ECO:0000256" key="2">
    <source>
        <dbReference type="ARBA" id="ARBA00007581"/>
    </source>
</evidence>
<dbReference type="InterPro" id="IPR014436">
    <property type="entry name" value="Extradiol_dOase_DODA"/>
</dbReference>
<keyword evidence="8" id="KW-1185">Reference proteome</keyword>
<evidence type="ECO:0000256" key="3">
    <source>
        <dbReference type="ARBA" id="ARBA00022723"/>
    </source>
</evidence>
<dbReference type="PANTHER" id="PTHR30096">
    <property type="entry name" value="4,5-DOPA DIOXYGENASE EXTRADIOL-LIKE PROTEIN"/>
    <property type="match status" value="1"/>
</dbReference>
<dbReference type="GO" id="GO:0008270">
    <property type="term" value="F:zinc ion binding"/>
    <property type="evidence" value="ECO:0007669"/>
    <property type="project" value="InterPro"/>
</dbReference>
<proteinExistence type="inferred from homology"/>
<dbReference type="Proteomes" id="UP000238589">
    <property type="component" value="Unassembled WGS sequence"/>
</dbReference>
<dbReference type="PANTHER" id="PTHR30096:SF0">
    <property type="entry name" value="4,5-DOPA DIOXYGENASE EXTRADIOL-LIKE PROTEIN"/>
    <property type="match status" value="1"/>
</dbReference>
<keyword evidence="7" id="KW-0223">Dioxygenase</keyword>
<name>A0A2S9K7A8_9BURK</name>
<gene>
    <name evidence="7" type="ORF">C6P64_05350</name>
</gene>
<dbReference type="RefSeq" id="WP_105747570.1">
    <property type="nucleotide sequence ID" value="NZ_PVLQ01000015.1"/>
</dbReference>
<keyword evidence="5" id="KW-0560">Oxidoreductase</keyword>
<evidence type="ECO:0000256" key="5">
    <source>
        <dbReference type="ARBA" id="ARBA00023002"/>
    </source>
</evidence>
<protein>
    <submittedName>
        <fullName evidence="7">Dioxygenase</fullName>
    </submittedName>
</protein>
<comment type="cofactor">
    <cofactor evidence="1">
        <name>Zn(2+)</name>
        <dbReference type="ChEBI" id="CHEBI:29105"/>
    </cofactor>
</comment>
<evidence type="ECO:0000259" key="6">
    <source>
        <dbReference type="Pfam" id="PF02900"/>
    </source>
</evidence>
<feature type="domain" description="Extradiol ring-cleavage dioxygenase class III enzyme subunit B" evidence="6">
    <location>
        <begin position="9"/>
        <end position="261"/>
    </location>
</feature>
<evidence type="ECO:0000256" key="1">
    <source>
        <dbReference type="ARBA" id="ARBA00001947"/>
    </source>
</evidence>
<sequence length="271" mass="30128">MTHSPLPVLFVSHGSPMFALDPGQTGPALQRMGERLRERGDLRAVLVLSPHWMSRGIEVMSHPQPATWHDFGGFPEPLYRLQYPAPGAPELAQQVIEKLQAAGLPAQANPERPFDHGAWVPLRFLLPAAELPVLQLSLPVQMGPRELYALGQALAGLREQGVLILATGSMTHNLREFMGGRPEQDAPAAPYVQEFARWVEQALLAQDRERLFDYRRQAPHAVRAHPTDEHYLPLYFALGAAGWGQPGAAEPEYFNREVMYSYLAMDAIAFA</sequence>
<accession>A0A2S9K7A8</accession>